<name>A0A495JU48_9ACTN</name>
<feature type="binding site" evidence="6">
    <location>
        <position position="105"/>
    </location>
    <ligand>
        <name>Fe cation</name>
        <dbReference type="ChEBI" id="CHEBI:24875"/>
        <note>catalytic</note>
    </ligand>
</feature>
<dbReference type="Gene3D" id="2.60.120.10">
    <property type="entry name" value="Jelly Rolls"/>
    <property type="match status" value="1"/>
</dbReference>
<protein>
    <recommendedName>
        <fullName evidence="9">Cysteine dioxygenase type I</fullName>
    </recommendedName>
</protein>
<keyword evidence="8" id="KW-1185">Reference proteome</keyword>
<evidence type="ECO:0000256" key="3">
    <source>
        <dbReference type="ARBA" id="ARBA00022964"/>
    </source>
</evidence>
<dbReference type="SUPFAM" id="SSF51182">
    <property type="entry name" value="RmlC-like cupins"/>
    <property type="match status" value="1"/>
</dbReference>
<evidence type="ECO:0000256" key="5">
    <source>
        <dbReference type="ARBA" id="ARBA00023004"/>
    </source>
</evidence>
<dbReference type="InterPro" id="IPR011051">
    <property type="entry name" value="RmlC_Cupin_sf"/>
</dbReference>
<dbReference type="InterPro" id="IPR010300">
    <property type="entry name" value="CDO_1"/>
</dbReference>
<keyword evidence="3" id="KW-0223">Dioxygenase</keyword>
<evidence type="ECO:0000256" key="6">
    <source>
        <dbReference type="PIRSR" id="PIRSR610300-51"/>
    </source>
</evidence>
<organism evidence="7 8">
    <name type="scientific">Micromonospora pisi</name>
    <dbReference type="NCBI Taxonomy" id="589240"/>
    <lineage>
        <taxon>Bacteria</taxon>
        <taxon>Bacillati</taxon>
        <taxon>Actinomycetota</taxon>
        <taxon>Actinomycetes</taxon>
        <taxon>Micromonosporales</taxon>
        <taxon>Micromonosporaceae</taxon>
        <taxon>Micromonospora</taxon>
    </lineage>
</organism>
<evidence type="ECO:0000256" key="2">
    <source>
        <dbReference type="ARBA" id="ARBA00022723"/>
    </source>
</evidence>
<comment type="similarity">
    <text evidence="1">Belongs to the cysteine dioxygenase family.</text>
</comment>
<dbReference type="GO" id="GO:0016702">
    <property type="term" value="F:oxidoreductase activity, acting on single donors with incorporation of molecular oxygen, incorporation of two atoms of oxygen"/>
    <property type="evidence" value="ECO:0007669"/>
    <property type="project" value="InterPro"/>
</dbReference>
<dbReference type="EMBL" id="RBKT01000001">
    <property type="protein sequence ID" value="RKR92513.1"/>
    <property type="molecule type" value="Genomic_DNA"/>
</dbReference>
<proteinExistence type="inferred from homology"/>
<dbReference type="InterPro" id="IPR014710">
    <property type="entry name" value="RmlC-like_jellyroll"/>
</dbReference>
<keyword evidence="4" id="KW-0560">Oxidoreductase</keyword>
<sequence length="150" mass="16403">MTINSADPLTIARRYAVDPAAWPVAPRFDPVERWYARLAGNEEHEVWLLTWLPGQSTDLHDHGGSSGAFTVASGALTEEIVVGGELRPTVLRTGSGRQFGSRHIHRVSNTGHVPAVSIHVYLPALRRMTRYELDGGNLRVAEVAEAGVAW</sequence>
<dbReference type="AlphaFoldDB" id="A0A495JU48"/>
<keyword evidence="5 6" id="KW-0408">Iron</keyword>
<evidence type="ECO:0000313" key="8">
    <source>
        <dbReference type="Proteomes" id="UP000277671"/>
    </source>
</evidence>
<dbReference type="PANTHER" id="PTHR12918:SF1">
    <property type="entry name" value="CYSTEINE DIOXYGENASE TYPE 1"/>
    <property type="match status" value="1"/>
</dbReference>
<evidence type="ECO:0000256" key="1">
    <source>
        <dbReference type="ARBA" id="ARBA00006622"/>
    </source>
</evidence>
<evidence type="ECO:0000256" key="4">
    <source>
        <dbReference type="ARBA" id="ARBA00023002"/>
    </source>
</evidence>
<dbReference type="RefSeq" id="WP_342775873.1">
    <property type="nucleotide sequence ID" value="NZ_RBKT01000001.1"/>
</dbReference>
<keyword evidence="2 6" id="KW-0479">Metal-binding</keyword>
<reference evidence="7 8" key="1">
    <citation type="submission" date="2018-10" db="EMBL/GenBank/DDBJ databases">
        <title>Sequencing the genomes of 1000 actinobacteria strains.</title>
        <authorList>
            <person name="Klenk H.-P."/>
        </authorList>
    </citation>
    <scope>NUCLEOTIDE SEQUENCE [LARGE SCALE GENOMIC DNA]</scope>
    <source>
        <strain evidence="7 8">DSM 45175</strain>
    </source>
</reference>
<feature type="binding site" evidence="6">
    <location>
        <position position="62"/>
    </location>
    <ligand>
        <name>Fe cation</name>
        <dbReference type="ChEBI" id="CHEBI:24875"/>
        <note>catalytic</note>
    </ligand>
</feature>
<evidence type="ECO:0000313" key="7">
    <source>
        <dbReference type="EMBL" id="RKR92513.1"/>
    </source>
</evidence>
<comment type="caution">
    <text evidence="7">The sequence shown here is derived from an EMBL/GenBank/DDBJ whole genome shotgun (WGS) entry which is preliminary data.</text>
</comment>
<dbReference type="CDD" id="cd10548">
    <property type="entry name" value="cupin_CDO"/>
    <property type="match status" value="1"/>
</dbReference>
<dbReference type="PANTHER" id="PTHR12918">
    <property type="entry name" value="CYSTEINE DIOXYGENASE"/>
    <property type="match status" value="1"/>
</dbReference>
<feature type="binding site" evidence="6">
    <location>
        <position position="60"/>
    </location>
    <ligand>
        <name>Fe cation</name>
        <dbReference type="ChEBI" id="CHEBI:24875"/>
        <note>catalytic</note>
    </ligand>
</feature>
<dbReference type="GO" id="GO:0008198">
    <property type="term" value="F:ferrous iron binding"/>
    <property type="evidence" value="ECO:0007669"/>
    <property type="project" value="TreeGrafter"/>
</dbReference>
<dbReference type="Proteomes" id="UP000277671">
    <property type="component" value="Unassembled WGS sequence"/>
</dbReference>
<dbReference type="Pfam" id="PF05995">
    <property type="entry name" value="CDO_I"/>
    <property type="match status" value="1"/>
</dbReference>
<gene>
    <name evidence="7" type="ORF">BDK92_6954</name>
</gene>
<accession>A0A495JU48</accession>
<evidence type="ECO:0008006" key="9">
    <source>
        <dbReference type="Google" id="ProtNLM"/>
    </source>
</evidence>